<dbReference type="STRING" id="869212.Turpa_3597"/>
<proteinExistence type="predicted"/>
<keyword evidence="2" id="KW-1185">Reference proteome</keyword>
<evidence type="ECO:0000313" key="2">
    <source>
        <dbReference type="Proteomes" id="UP000006048"/>
    </source>
</evidence>
<evidence type="ECO:0000313" key="1">
    <source>
        <dbReference type="EMBL" id="AFM14231.1"/>
    </source>
</evidence>
<dbReference type="EMBL" id="CP002959">
    <property type="protein sequence ID" value="AFM14231.1"/>
    <property type="molecule type" value="Genomic_DNA"/>
</dbReference>
<protein>
    <submittedName>
        <fullName evidence="1">Uncharacterized protein</fullName>
    </submittedName>
</protein>
<sequence>MRLVWRPCPPSVSARQRQDDKLPLRLLVQTPALGSDIIMAASKTGHYLLAEGIVNPGTIDKTNQVIIPPIDLLHDLRTWILRCFQTIGIEADGVQPLNELLIQWMNTRSKLITRRPRKVHESSELKDKKRQLQTDEAEALRLLKLKLKKGHSVQDHLSKRSRDPTYNDPLLHGWGIHHLHFQAQSSEAIDKYKKPITFLLLARIDERDAYLINFVPHDDKYIWVQPELIEILHRHWPYLLRHQALQGVSSTSSSYSLESRRQIKLANCNTTIQIGDSVYGPIGGGIMRSGSNFLHVMEADKVIDTFERLQAYLEQSGYSDIISRIQASDDSPRGSIHLRFVDFDEREQPVLQEMNTGARFHFEL</sequence>
<accession>I4BAC4</accession>
<reference evidence="1 2" key="1">
    <citation type="submission" date="2012-06" db="EMBL/GenBank/DDBJ databases">
        <title>The complete chromosome of genome of Turneriella parva DSM 21527.</title>
        <authorList>
            <consortium name="US DOE Joint Genome Institute (JGI-PGF)"/>
            <person name="Lucas S."/>
            <person name="Han J."/>
            <person name="Lapidus A."/>
            <person name="Bruce D."/>
            <person name="Goodwin L."/>
            <person name="Pitluck S."/>
            <person name="Peters L."/>
            <person name="Kyrpides N."/>
            <person name="Mavromatis K."/>
            <person name="Ivanova N."/>
            <person name="Mikhailova N."/>
            <person name="Chertkov O."/>
            <person name="Detter J.C."/>
            <person name="Tapia R."/>
            <person name="Han C."/>
            <person name="Land M."/>
            <person name="Hauser L."/>
            <person name="Markowitz V."/>
            <person name="Cheng J.-F."/>
            <person name="Hugenholtz P."/>
            <person name="Woyke T."/>
            <person name="Wu D."/>
            <person name="Gronow S."/>
            <person name="Wellnitz S."/>
            <person name="Brambilla E."/>
            <person name="Klenk H.-P."/>
            <person name="Eisen J.A."/>
        </authorList>
    </citation>
    <scope>NUCLEOTIDE SEQUENCE [LARGE SCALE GENOMIC DNA]</scope>
    <source>
        <strain evidence="2">ATCC BAA-1111 / DSM 21527 / NCTC 11395 / H</strain>
    </source>
</reference>
<dbReference type="Proteomes" id="UP000006048">
    <property type="component" value="Chromosome"/>
</dbReference>
<dbReference type="KEGG" id="tpx:Turpa_3597"/>
<dbReference type="HOGENOM" id="CLU_760628_0_0_12"/>
<name>I4BAC4_TURPD</name>
<gene>
    <name evidence="1" type="ordered locus">Turpa_3597</name>
</gene>
<organism evidence="1 2">
    <name type="scientific">Turneriella parva (strain ATCC BAA-1111 / DSM 21527 / NCTC 11395 / H)</name>
    <name type="common">Leptospira parva</name>
    <dbReference type="NCBI Taxonomy" id="869212"/>
    <lineage>
        <taxon>Bacteria</taxon>
        <taxon>Pseudomonadati</taxon>
        <taxon>Spirochaetota</taxon>
        <taxon>Spirochaetia</taxon>
        <taxon>Leptospirales</taxon>
        <taxon>Leptospiraceae</taxon>
        <taxon>Turneriella</taxon>
    </lineage>
</organism>
<dbReference type="AlphaFoldDB" id="I4BAC4"/>